<dbReference type="PROSITE" id="PS50818">
    <property type="entry name" value="INTEIN_C_TER"/>
    <property type="match status" value="1"/>
</dbReference>
<name>A0ABX5YNS9_9PLAN</name>
<reference evidence="1 2" key="1">
    <citation type="submission" date="2019-08" db="EMBL/GenBank/DDBJ databases">
        <title>Deep-cultivation of Planctomycetes and their phenomic and genomic characterization uncovers novel biology.</title>
        <authorList>
            <person name="Wiegand S."/>
            <person name="Jogler M."/>
            <person name="Boedeker C."/>
            <person name="Pinto D."/>
            <person name="Vollmers J."/>
            <person name="Rivas-Marin E."/>
            <person name="Kohn T."/>
            <person name="Peeters S.H."/>
            <person name="Heuer A."/>
            <person name="Rast P."/>
            <person name="Oberbeckmann S."/>
            <person name="Bunk B."/>
            <person name="Jeske O."/>
            <person name="Meyerdierks A."/>
            <person name="Storesund J.E."/>
            <person name="Kallscheuer N."/>
            <person name="Luecker S."/>
            <person name="Lage O.M."/>
            <person name="Pohl T."/>
            <person name="Merkel B.J."/>
            <person name="Hornburger P."/>
            <person name="Mueller R.-W."/>
            <person name="Bruemmer F."/>
            <person name="Labrenz M."/>
            <person name="Spormann A.M."/>
            <person name="Op den Camp H."/>
            <person name="Overmann J."/>
            <person name="Amann R."/>
            <person name="Jetten M.S.M."/>
            <person name="Mascher T."/>
            <person name="Medema M.H."/>
            <person name="Devos D.P."/>
            <person name="Kaster A.-K."/>
            <person name="Ovreas L."/>
            <person name="Rohde M."/>
            <person name="Galperin M.Y."/>
            <person name="Jogler C."/>
        </authorList>
    </citation>
    <scope>NUCLEOTIDE SEQUENCE [LARGE SCALE GENOMIC DNA]</scope>
    <source>
        <strain evidence="1 2">DSM 8797</strain>
    </source>
</reference>
<dbReference type="GeneID" id="98650556"/>
<dbReference type="Pfam" id="PF07591">
    <property type="entry name" value="PT-HINT"/>
    <property type="match status" value="1"/>
</dbReference>
<dbReference type="SUPFAM" id="SSF51294">
    <property type="entry name" value="Hedgehog/intein (Hint) domain"/>
    <property type="match status" value="1"/>
</dbReference>
<gene>
    <name evidence="1" type="ORF">GmarT_32300</name>
</gene>
<evidence type="ECO:0000313" key="1">
    <source>
        <dbReference type="EMBL" id="QEG17350.1"/>
    </source>
</evidence>
<accession>A0ABX5YNS9</accession>
<protein>
    <recommendedName>
        <fullName evidence="3">Intein C-terminal splicing domain-containing protein</fullName>
    </recommendedName>
</protein>
<sequence>MSDITRKIAIFGCFLFTGFCFWKAAPGLVDGADVSMLPSAQAAVLPSVTPPRVVTTPIQEMRPGMGVVGRNPIRIQTEATVDPTPEGWRLLSVRMLKPDGTYFEAELLRPLSWISRHRAQPGEMIQLNMPELHVVGAAEVLSISACPPIDPGDGPVVLSTFKNIANNVLNIYVEGEAEPIGVTAGHPIWSEDRQAFVHSDQLQSGERLRSAVGKSVRITSIEIRAGPEPVYNLEVAGEHVYSVTGSGLLVHNTGPCDLNTARRLTPSELRAKYSHLKSEQRVARIDELSQANYMRRLEEQLGNQEYVFRYLTEDGLAASYKYNSVRGYTTTEFTGSASEVARGAQILADWNNPALGPATNIRYGVAIPVKKLTGYKLARPFGDSADMGWEFTTNSYPQAGSGGWTQFLIESVSLDDVYIFSLR</sequence>
<dbReference type="NCBIfam" id="TIGR01443">
    <property type="entry name" value="intein_Cterm"/>
    <property type="match status" value="1"/>
</dbReference>
<dbReference type="RefSeq" id="WP_002643572.1">
    <property type="nucleotide sequence ID" value="NZ_CP042910.1"/>
</dbReference>
<dbReference type="EMBL" id="CP042910">
    <property type="protein sequence ID" value="QEG17350.1"/>
    <property type="molecule type" value="Genomic_DNA"/>
</dbReference>
<proteinExistence type="predicted"/>
<keyword evidence="2" id="KW-1185">Reference proteome</keyword>
<dbReference type="Proteomes" id="UP000322887">
    <property type="component" value="Chromosome"/>
</dbReference>
<evidence type="ECO:0008006" key="3">
    <source>
        <dbReference type="Google" id="ProtNLM"/>
    </source>
</evidence>
<dbReference type="InterPro" id="IPR036844">
    <property type="entry name" value="Hint_dom_sf"/>
</dbReference>
<dbReference type="Gene3D" id="2.170.16.10">
    <property type="entry name" value="Hedgehog/Intein (Hint) domain"/>
    <property type="match status" value="1"/>
</dbReference>
<dbReference type="InterPro" id="IPR030934">
    <property type="entry name" value="Intein_C"/>
</dbReference>
<evidence type="ECO:0000313" key="2">
    <source>
        <dbReference type="Proteomes" id="UP000322887"/>
    </source>
</evidence>
<organism evidence="1 2">
    <name type="scientific">Gimesia maris</name>
    <dbReference type="NCBI Taxonomy" id="122"/>
    <lineage>
        <taxon>Bacteria</taxon>
        <taxon>Pseudomonadati</taxon>
        <taxon>Planctomycetota</taxon>
        <taxon>Planctomycetia</taxon>
        <taxon>Planctomycetales</taxon>
        <taxon>Planctomycetaceae</taxon>
        <taxon>Gimesia</taxon>
    </lineage>
</organism>